<keyword evidence="3 8" id="KW-0418">Kinase</keyword>
<dbReference type="Gene3D" id="3.30.200.20">
    <property type="entry name" value="Phosphorylase Kinase, domain 1"/>
    <property type="match status" value="1"/>
</dbReference>
<keyword evidence="4 5" id="KW-0067">ATP-binding</keyword>
<feature type="compositionally biased region" description="Low complexity" evidence="6">
    <location>
        <begin position="300"/>
        <end position="324"/>
    </location>
</feature>
<organism evidence="8 9">
    <name type="scientific">Sphaerisporangium krabiense</name>
    <dbReference type="NCBI Taxonomy" id="763782"/>
    <lineage>
        <taxon>Bacteria</taxon>
        <taxon>Bacillati</taxon>
        <taxon>Actinomycetota</taxon>
        <taxon>Actinomycetes</taxon>
        <taxon>Streptosporangiales</taxon>
        <taxon>Streptosporangiaceae</taxon>
        <taxon>Sphaerisporangium</taxon>
    </lineage>
</organism>
<dbReference type="Pfam" id="PF00069">
    <property type="entry name" value="Pkinase"/>
    <property type="match status" value="1"/>
</dbReference>
<keyword evidence="8" id="KW-0723">Serine/threonine-protein kinase</keyword>
<accession>A0A7W8Z7S2</accession>
<name>A0A7W8Z7S2_9ACTN</name>
<feature type="compositionally biased region" description="Polar residues" evidence="6">
    <location>
        <begin position="331"/>
        <end position="351"/>
    </location>
</feature>
<dbReference type="EMBL" id="JACHBR010000001">
    <property type="protein sequence ID" value="MBB5628895.1"/>
    <property type="molecule type" value="Genomic_DNA"/>
</dbReference>
<dbReference type="PANTHER" id="PTHR43289:SF34">
    <property type="entry name" value="SERINE_THREONINE-PROTEIN KINASE YBDM-RELATED"/>
    <property type="match status" value="1"/>
</dbReference>
<dbReference type="AlphaFoldDB" id="A0A7W8Z7S2"/>
<dbReference type="CDD" id="cd14014">
    <property type="entry name" value="STKc_PknB_like"/>
    <property type="match status" value="1"/>
</dbReference>
<feature type="region of interest" description="Disordered" evidence="6">
    <location>
        <begin position="295"/>
        <end position="362"/>
    </location>
</feature>
<dbReference type="PROSITE" id="PS50011">
    <property type="entry name" value="PROTEIN_KINASE_DOM"/>
    <property type="match status" value="1"/>
</dbReference>
<evidence type="ECO:0000256" key="2">
    <source>
        <dbReference type="ARBA" id="ARBA00022741"/>
    </source>
</evidence>
<dbReference type="InterPro" id="IPR000719">
    <property type="entry name" value="Prot_kinase_dom"/>
</dbReference>
<evidence type="ECO:0000256" key="5">
    <source>
        <dbReference type="PROSITE-ProRule" id="PRU10141"/>
    </source>
</evidence>
<dbReference type="SUPFAM" id="SSF56112">
    <property type="entry name" value="Protein kinase-like (PK-like)"/>
    <property type="match status" value="1"/>
</dbReference>
<dbReference type="Proteomes" id="UP000588112">
    <property type="component" value="Unassembled WGS sequence"/>
</dbReference>
<evidence type="ECO:0000259" key="7">
    <source>
        <dbReference type="PROSITE" id="PS50011"/>
    </source>
</evidence>
<evidence type="ECO:0000256" key="4">
    <source>
        <dbReference type="ARBA" id="ARBA00022840"/>
    </source>
</evidence>
<evidence type="ECO:0000256" key="1">
    <source>
        <dbReference type="ARBA" id="ARBA00022679"/>
    </source>
</evidence>
<dbReference type="PROSITE" id="PS00107">
    <property type="entry name" value="PROTEIN_KINASE_ATP"/>
    <property type="match status" value="1"/>
</dbReference>
<keyword evidence="1" id="KW-0808">Transferase</keyword>
<dbReference type="GO" id="GO:0004674">
    <property type="term" value="F:protein serine/threonine kinase activity"/>
    <property type="evidence" value="ECO:0007669"/>
    <property type="project" value="UniProtKB-KW"/>
</dbReference>
<sequence length="650" mass="68505">MQSLSAGDPQEIGPYRVVGRLGAGGMGSVYAGVDDTGQRVALKLVHEVLSTDLEFRRRFSREIAVLREVDGACVARVLGSDPGTERPWLATEFIAGPTLEQHVRAQGSLSGDALYGLAAGLAEALVAVHAADVVHRDLKPSNVILSSEGPRLIDFGIARVLDDTAMTHTGTLIGSPGWISPEEYGDGLVGTPADVYGWGMLVLFAATGEPPYGTGRPEVLAYRVRQETPDLEAVPEGLRVLVGRALAKEPEARPAADDVLATVTRIWRTEEGKQAPATSDITTLLQRTWVMPKDQASDWPAPSATELLSSSPPAAAPPTLFSAADSDRTESTTPSVRASVASPTAVTDTQTGAGAGAAEPPESVHLKTPAMPQAPNLPAAIAPKRASPWLHAYIVTAVAVTLITVTAIITNSLPGNSRPVAASASPEAAVSGLVASPSAPPSPTPNVMRTAEPAATKAPSPSGKAVSFKGIVMTLPKGWRLLPIDADSACIESPRSSGGYGAWQFVCRPDAMVLQLKSTKRHWPGYGIGDDKYGFMWSGTMPCLAGGTVVRNPYGSSRTSGATGLYYGVDPYSSRLVYSGLATMGDGRKAYYRNWQIACEVNRTYTTKIWYLPDSKVAFYVLSARPRDAGGHRQIIASTSLLAYKHAAAL</sequence>
<reference evidence="8 9" key="1">
    <citation type="submission" date="2020-08" db="EMBL/GenBank/DDBJ databases">
        <title>Sequencing the genomes of 1000 actinobacteria strains.</title>
        <authorList>
            <person name="Klenk H.-P."/>
        </authorList>
    </citation>
    <scope>NUCLEOTIDE SEQUENCE [LARGE SCALE GENOMIC DNA]</scope>
    <source>
        <strain evidence="8 9">DSM 45790</strain>
    </source>
</reference>
<protein>
    <submittedName>
        <fullName evidence="8">Serine/threonine protein kinase</fullName>
    </submittedName>
</protein>
<dbReference type="PROSITE" id="PS00108">
    <property type="entry name" value="PROTEIN_KINASE_ST"/>
    <property type="match status" value="1"/>
</dbReference>
<dbReference type="InterPro" id="IPR017441">
    <property type="entry name" value="Protein_kinase_ATP_BS"/>
</dbReference>
<evidence type="ECO:0000313" key="9">
    <source>
        <dbReference type="Proteomes" id="UP000588112"/>
    </source>
</evidence>
<dbReference type="Gene3D" id="1.10.510.10">
    <property type="entry name" value="Transferase(Phosphotransferase) domain 1"/>
    <property type="match status" value="1"/>
</dbReference>
<evidence type="ECO:0000313" key="8">
    <source>
        <dbReference type="EMBL" id="MBB5628895.1"/>
    </source>
</evidence>
<dbReference type="RefSeq" id="WP_184613626.1">
    <property type="nucleotide sequence ID" value="NZ_BOOS01000002.1"/>
</dbReference>
<feature type="binding site" evidence="5">
    <location>
        <position position="43"/>
    </location>
    <ligand>
        <name>ATP</name>
        <dbReference type="ChEBI" id="CHEBI:30616"/>
    </ligand>
</feature>
<evidence type="ECO:0000256" key="6">
    <source>
        <dbReference type="SAM" id="MobiDB-lite"/>
    </source>
</evidence>
<proteinExistence type="predicted"/>
<gene>
    <name evidence="8" type="ORF">BJ981_004594</name>
</gene>
<dbReference type="GO" id="GO:0005524">
    <property type="term" value="F:ATP binding"/>
    <property type="evidence" value="ECO:0007669"/>
    <property type="project" value="UniProtKB-UniRule"/>
</dbReference>
<keyword evidence="2 5" id="KW-0547">Nucleotide-binding</keyword>
<keyword evidence="9" id="KW-1185">Reference proteome</keyword>
<comment type="caution">
    <text evidence="8">The sequence shown here is derived from an EMBL/GenBank/DDBJ whole genome shotgun (WGS) entry which is preliminary data.</text>
</comment>
<feature type="domain" description="Protein kinase" evidence="7">
    <location>
        <begin position="15"/>
        <end position="268"/>
    </location>
</feature>
<feature type="region of interest" description="Disordered" evidence="6">
    <location>
        <begin position="432"/>
        <end position="464"/>
    </location>
</feature>
<dbReference type="InterPro" id="IPR008271">
    <property type="entry name" value="Ser/Thr_kinase_AS"/>
</dbReference>
<evidence type="ECO:0000256" key="3">
    <source>
        <dbReference type="ARBA" id="ARBA00022777"/>
    </source>
</evidence>
<dbReference type="PANTHER" id="PTHR43289">
    <property type="entry name" value="MITOGEN-ACTIVATED PROTEIN KINASE KINASE KINASE 20-RELATED"/>
    <property type="match status" value="1"/>
</dbReference>
<dbReference type="SMART" id="SM00220">
    <property type="entry name" value="S_TKc"/>
    <property type="match status" value="1"/>
</dbReference>
<dbReference type="InterPro" id="IPR011009">
    <property type="entry name" value="Kinase-like_dom_sf"/>
</dbReference>